<gene>
    <name evidence="1" type="ORF">SAMN05660472_02574</name>
</gene>
<dbReference type="RefSeq" id="WP_090554221.1">
    <property type="nucleotide sequence ID" value="NZ_FNFP01000007.1"/>
</dbReference>
<dbReference type="AlphaFoldDB" id="A0A1G9H361"/>
<dbReference type="Proteomes" id="UP000198718">
    <property type="component" value="Unassembled WGS sequence"/>
</dbReference>
<reference evidence="1 2" key="1">
    <citation type="submission" date="2016-10" db="EMBL/GenBank/DDBJ databases">
        <authorList>
            <person name="de Groot N.N."/>
        </authorList>
    </citation>
    <scope>NUCLEOTIDE SEQUENCE [LARGE SCALE GENOMIC DNA]</scope>
    <source>
        <strain evidence="1 2">DSM 18346</strain>
    </source>
</reference>
<sequence length="113" mass="13369">MTHDKMKAIKIVDELIAFYFKLGITKFEIDFCYEEKEIKISLQGECKKPPVEELEELNEFLNHPRQEEFEEYYWELVGVNDHYQELILLGALVDNGDIDISNGELRITVTRKK</sequence>
<dbReference type="OrthoDB" id="9794280at2"/>
<dbReference type="EMBL" id="FNFP01000007">
    <property type="protein sequence ID" value="SDL07406.1"/>
    <property type="molecule type" value="Genomic_DNA"/>
</dbReference>
<evidence type="ECO:0000313" key="2">
    <source>
        <dbReference type="Proteomes" id="UP000198718"/>
    </source>
</evidence>
<proteinExistence type="predicted"/>
<name>A0A1G9H361_9FIRM</name>
<accession>A0A1G9H361</accession>
<evidence type="ECO:0000313" key="1">
    <source>
        <dbReference type="EMBL" id="SDL07406.1"/>
    </source>
</evidence>
<keyword evidence="2" id="KW-1185">Reference proteome</keyword>
<dbReference type="STRING" id="393762.SAMN05660472_02574"/>
<protein>
    <submittedName>
        <fullName evidence="1">Uncharacterized protein</fullName>
    </submittedName>
</protein>
<organism evidence="1 2">
    <name type="scientific">Natronincola ferrireducens</name>
    <dbReference type="NCBI Taxonomy" id="393762"/>
    <lineage>
        <taxon>Bacteria</taxon>
        <taxon>Bacillati</taxon>
        <taxon>Bacillota</taxon>
        <taxon>Clostridia</taxon>
        <taxon>Peptostreptococcales</taxon>
        <taxon>Natronincolaceae</taxon>
        <taxon>Natronincola</taxon>
    </lineage>
</organism>